<dbReference type="AlphaFoldDB" id="A0A927IF94"/>
<evidence type="ECO:0000259" key="4">
    <source>
        <dbReference type="Pfam" id="PF00698"/>
    </source>
</evidence>
<reference evidence="5" key="1">
    <citation type="submission" date="2020-09" db="EMBL/GenBank/DDBJ databases">
        <title>Secondary metabolite and genome analysis of marine Streptomyces chumphonensis KK1-2T.</title>
        <authorList>
            <person name="Phongsopitanun W."/>
            <person name="Kanchanasin P."/>
            <person name="Pittayakhajonwut P."/>
            <person name="Suwanborirux K."/>
            <person name="Tanasupawat S."/>
        </authorList>
    </citation>
    <scope>NUCLEOTIDE SEQUENCE</scope>
    <source>
        <strain evidence="5">KK1-2</strain>
    </source>
</reference>
<evidence type="ECO:0000313" key="6">
    <source>
        <dbReference type="Proteomes" id="UP000632289"/>
    </source>
</evidence>
<accession>A0A927IF94</accession>
<dbReference type="Pfam" id="PF00698">
    <property type="entry name" value="Acyl_transf_1"/>
    <property type="match status" value="1"/>
</dbReference>
<protein>
    <submittedName>
        <fullName evidence="5">Acyltransferase domain-containing protein</fullName>
    </submittedName>
</protein>
<dbReference type="GO" id="GO:0006633">
    <property type="term" value="P:fatty acid biosynthetic process"/>
    <property type="evidence" value="ECO:0007669"/>
    <property type="project" value="TreeGrafter"/>
</dbReference>
<dbReference type="InterPro" id="IPR014043">
    <property type="entry name" value="Acyl_transferase_dom"/>
</dbReference>
<name>A0A927IF94_9ACTN</name>
<dbReference type="EMBL" id="JACXYU010000050">
    <property type="protein sequence ID" value="MBD3934997.1"/>
    <property type="molecule type" value="Genomic_DNA"/>
</dbReference>
<keyword evidence="3 5" id="KW-0012">Acyltransferase</keyword>
<dbReference type="GO" id="GO:0004312">
    <property type="term" value="F:fatty acid synthase activity"/>
    <property type="evidence" value="ECO:0007669"/>
    <property type="project" value="TreeGrafter"/>
</dbReference>
<feature type="non-terminal residue" evidence="5">
    <location>
        <position position="1"/>
    </location>
</feature>
<dbReference type="InterPro" id="IPR016036">
    <property type="entry name" value="Malonyl_transacylase_ACP-bd"/>
</dbReference>
<organism evidence="5 6">
    <name type="scientific">Streptomyces chumphonensis</name>
    <dbReference type="NCBI Taxonomy" id="1214925"/>
    <lineage>
        <taxon>Bacteria</taxon>
        <taxon>Bacillati</taxon>
        <taxon>Actinomycetota</taxon>
        <taxon>Actinomycetes</taxon>
        <taxon>Kitasatosporales</taxon>
        <taxon>Streptomycetaceae</taxon>
        <taxon>Streptomyces</taxon>
    </lineage>
</organism>
<comment type="caution">
    <text evidence="5">The sequence shown here is derived from an EMBL/GenBank/DDBJ whole genome shotgun (WGS) entry which is preliminary data.</text>
</comment>
<keyword evidence="6" id="KW-1185">Reference proteome</keyword>
<feature type="non-terminal residue" evidence="5">
    <location>
        <position position="94"/>
    </location>
</feature>
<dbReference type="InterPro" id="IPR050091">
    <property type="entry name" value="PKS_NRPS_Biosynth_Enz"/>
</dbReference>
<evidence type="ECO:0000256" key="2">
    <source>
        <dbReference type="ARBA" id="ARBA00023268"/>
    </source>
</evidence>
<dbReference type="SUPFAM" id="SSF55048">
    <property type="entry name" value="Probable ACP-binding domain of malonyl-CoA ACP transacylase"/>
    <property type="match status" value="1"/>
</dbReference>
<dbReference type="PANTHER" id="PTHR43775:SF51">
    <property type="entry name" value="INACTIVE PHENOLPHTHIOCEROL SYNTHESIS POLYKETIDE SYNTHASE TYPE I PKS1-RELATED"/>
    <property type="match status" value="1"/>
</dbReference>
<sequence length="94" mass="10134">IAALRSQALRTLSGTGGMASLPLGPEHTTELIAPWADQLSIAAHNGPHTTVIAGDTNALNQLLTHCENNEIRARRIDVDYASHTHHIDTLKTHL</sequence>
<keyword evidence="2" id="KW-0511">Multifunctional enzyme</keyword>
<evidence type="ECO:0000313" key="5">
    <source>
        <dbReference type="EMBL" id="MBD3934997.1"/>
    </source>
</evidence>
<dbReference type="PANTHER" id="PTHR43775">
    <property type="entry name" value="FATTY ACID SYNTHASE"/>
    <property type="match status" value="1"/>
</dbReference>
<proteinExistence type="predicted"/>
<keyword evidence="1" id="KW-0808">Transferase</keyword>
<evidence type="ECO:0000256" key="3">
    <source>
        <dbReference type="ARBA" id="ARBA00023315"/>
    </source>
</evidence>
<feature type="domain" description="Malonyl-CoA:ACP transacylase (MAT)" evidence="4">
    <location>
        <begin position="2"/>
        <end position="92"/>
    </location>
</feature>
<evidence type="ECO:0000256" key="1">
    <source>
        <dbReference type="ARBA" id="ARBA00022679"/>
    </source>
</evidence>
<dbReference type="Gene3D" id="3.40.366.10">
    <property type="entry name" value="Malonyl-Coenzyme A Acyl Carrier Protein, domain 2"/>
    <property type="match status" value="1"/>
</dbReference>
<dbReference type="InterPro" id="IPR001227">
    <property type="entry name" value="Ac_transferase_dom_sf"/>
</dbReference>
<dbReference type="Proteomes" id="UP000632289">
    <property type="component" value="Unassembled WGS sequence"/>
</dbReference>
<gene>
    <name evidence="5" type="ORF">IF129_26000</name>
</gene>